<accession>A0ABU0HBS4</accession>
<proteinExistence type="inferred from homology"/>
<dbReference type="PANTHER" id="PTHR30537">
    <property type="entry name" value="HTH-TYPE TRANSCRIPTIONAL REGULATOR"/>
    <property type="match status" value="1"/>
</dbReference>
<keyword evidence="3 6" id="KW-0238">DNA-binding</keyword>
<comment type="caution">
    <text evidence="6">The sequence shown here is derived from an EMBL/GenBank/DDBJ whole genome shotgun (WGS) entry which is preliminary data.</text>
</comment>
<dbReference type="Pfam" id="PF00126">
    <property type="entry name" value="HTH_1"/>
    <property type="match status" value="1"/>
</dbReference>
<dbReference type="InterPro" id="IPR036388">
    <property type="entry name" value="WH-like_DNA-bd_sf"/>
</dbReference>
<dbReference type="SUPFAM" id="SSF53850">
    <property type="entry name" value="Periplasmic binding protein-like II"/>
    <property type="match status" value="1"/>
</dbReference>
<dbReference type="GO" id="GO:0003677">
    <property type="term" value="F:DNA binding"/>
    <property type="evidence" value="ECO:0007669"/>
    <property type="project" value="UniProtKB-KW"/>
</dbReference>
<dbReference type="InterPro" id="IPR005119">
    <property type="entry name" value="LysR_subst-bd"/>
</dbReference>
<dbReference type="EMBL" id="JAUSVO010000006">
    <property type="protein sequence ID" value="MDQ0439763.1"/>
    <property type="molecule type" value="Genomic_DNA"/>
</dbReference>
<dbReference type="InterPro" id="IPR036390">
    <property type="entry name" value="WH_DNA-bd_sf"/>
</dbReference>
<evidence type="ECO:0000313" key="7">
    <source>
        <dbReference type="Proteomes" id="UP001241603"/>
    </source>
</evidence>
<dbReference type="InterPro" id="IPR058163">
    <property type="entry name" value="LysR-type_TF_proteobact-type"/>
</dbReference>
<dbReference type="RefSeq" id="WP_266350651.1">
    <property type="nucleotide sequence ID" value="NZ_JAPKNG010000006.1"/>
</dbReference>
<dbReference type="PANTHER" id="PTHR30537:SF3">
    <property type="entry name" value="TRANSCRIPTIONAL REGULATORY PROTEIN"/>
    <property type="match status" value="1"/>
</dbReference>
<dbReference type="SUPFAM" id="SSF46785">
    <property type="entry name" value="Winged helix' DNA-binding domain"/>
    <property type="match status" value="1"/>
</dbReference>
<evidence type="ECO:0000256" key="3">
    <source>
        <dbReference type="ARBA" id="ARBA00023125"/>
    </source>
</evidence>
<gene>
    <name evidence="6" type="ORF">QO014_004169</name>
</gene>
<evidence type="ECO:0000256" key="1">
    <source>
        <dbReference type="ARBA" id="ARBA00009437"/>
    </source>
</evidence>
<dbReference type="Gene3D" id="1.10.10.10">
    <property type="entry name" value="Winged helix-like DNA-binding domain superfamily/Winged helix DNA-binding domain"/>
    <property type="match status" value="1"/>
</dbReference>
<dbReference type="Pfam" id="PF03466">
    <property type="entry name" value="LysR_substrate"/>
    <property type="match status" value="1"/>
</dbReference>
<protein>
    <submittedName>
        <fullName evidence="6">DNA-binding transcriptional LysR family regulator</fullName>
    </submittedName>
</protein>
<keyword evidence="7" id="KW-1185">Reference proteome</keyword>
<evidence type="ECO:0000259" key="5">
    <source>
        <dbReference type="PROSITE" id="PS50931"/>
    </source>
</evidence>
<name>A0ABU0HBS4_9HYPH</name>
<dbReference type="InterPro" id="IPR000847">
    <property type="entry name" value="LysR_HTH_N"/>
</dbReference>
<organism evidence="6 7">
    <name type="scientific">Kaistia dalseonensis</name>
    <dbReference type="NCBI Taxonomy" id="410840"/>
    <lineage>
        <taxon>Bacteria</taxon>
        <taxon>Pseudomonadati</taxon>
        <taxon>Pseudomonadota</taxon>
        <taxon>Alphaproteobacteria</taxon>
        <taxon>Hyphomicrobiales</taxon>
        <taxon>Kaistiaceae</taxon>
        <taxon>Kaistia</taxon>
    </lineage>
</organism>
<sequence>MRFFTALVRHGSYSAAARALGVNHATVARRIAALETALGAKLFERRLHGHELTEAGQGALAAAGAMDAAAEGLAHIAAGAPQGGLVRITATPSLADAFLIPRLAAFRASHPEIDVEVFADRRSVSLSRHEADIGLRLARPSDGDLIARHVATIAFGFYADPSWLARLAAGGAPLFVGFDESSVHLPEAVWLAGRFPTARLVFRSNSQLSQAIAARSGCGVALLPCFLGRTEPGLVPIDLGVTPPTRELWLLTRRDGLAASPVRHAREFLIDLFQREKAAFAVAPEAVVPR</sequence>
<keyword evidence="4" id="KW-0804">Transcription</keyword>
<comment type="similarity">
    <text evidence="1">Belongs to the LysR transcriptional regulatory family.</text>
</comment>
<dbReference type="Gene3D" id="3.40.190.290">
    <property type="match status" value="1"/>
</dbReference>
<feature type="domain" description="HTH lysR-type" evidence="5">
    <location>
        <begin position="1"/>
        <end position="53"/>
    </location>
</feature>
<reference evidence="6 7" key="1">
    <citation type="submission" date="2023-07" db="EMBL/GenBank/DDBJ databases">
        <title>Genomic Encyclopedia of Type Strains, Phase IV (KMG-IV): sequencing the most valuable type-strain genomes for metagenomic binning, comparative biology and taxonomic classification.</title>
        <authorList>
            <person name="Goeker M."/>
        </authorList>
    </citation>
    <scope>NUCLEOTIDE SEQUENCE [LARGE SCALE GENOMIC DNA]</scope>
    <source>
        <strain evidence="6 7">B6-8</strain>
    </source>
</reference>
<keyword evidence="2" id="KW-0805">Transcription regulation</keyword>
<evidence type="ECO:0000256" key="4">
    <source>
        <dbReference type="ARBA" id="ARBA00023163"/>
    </source>
</evidence>
<evidence type="ECO:0000256" key="2">
    <source>
        <dbReference type="ARBA" id="ARBA00023015"/>
    </source>
</evidence>
<dbReference type="Proteomes" id="UP001241603">
    <property type="component" value="Unassembled WGS sequence"/>
</dbReference>
<evidence type="ECO:0000313" key="6">
    <source>
        <dbReference type="EMBL" id="MDQ0439763.1"/>
    </source>
</evidence>
<dbReference type="PROSITE" id="PS50931">
    <property type="entry name" value="HTH_LYSR"/>
    <property type="match status" value="1"/>
</dbReference>